<dbReference type="GO" id="GO:0005737">
    <property type="term" value="C:cytoplasm"/>
    <property type="evidence" value="ECO:0007669"/>
    <property type="project" value="InterPro"/>
</dbReference>
<evidence type="ECO:0000256" key="7">
    <source>
        <dbReference type="ARBA" id="ARBA00023027"/>
    </source>
</evidence>
<proteinExistence type="inferred from homology"/>
<dbReference type="Proteomes" id="UP000472971">
    <property type="component" value="Unassembled WGS sequence"/>
</dbReference>
<keyword evidence="2 8" id="KW-0436">Ligase</keyword>
<dbReference type="CDD" id="cd00553">
    <property type="entry name" value="NAD_synthase"/>
    <property type="match status" value="1"/>
</dbReference>
<keyword evidence="14" id="KW-1185">Reference proteome</keyword>
<dbReference type="RefSeq" id="WP_163241828.1">
    <property type="nucleotide sequence ID" value="NZ_CP082780.1"/>
</dbReference>
<feature type="binding site" evidence="8">
    <location>
        <position position="189"/>
    </location>
    <ligand>
        <name>ATP</name>
        <dbReference type="ChEBI" id="CHEBI:30616"/>
    </ligand>
</feature>
<keyword evidence="5 8" id="KW-0067">ATP-binding</keyword>
<evidence type="ECO:0000313" key="12">
    <source>
        <dbReference type="EMBL" id="MBA4537178.1"/>
    </source>
</evidence>
<dbReference type="Pfam" id="PF02540">
    <property type="entry name" value="NAD_synthase"/>
    <property type="match status" value="1"/>
</dbReference>
<dbReference type="GO" id="GO:0005524">
    <property type="term" value="F:ATP binding"/>
    <property type="evidence" value="ECO:0007669"/>
    <property type="project" value="UniProtKB-UniRule"/>
</dbReference>
<evidence type="ECO:0000313" key="13">
    <source>
        <dbReference type="EMBL" id="NEY81436.1"/>
    </source>
</evidence>
<feature type="binding site" description="in other chain" evidence="8">
    <location>
        <position position="118"/>
    </location>
    <ligand>
        <name>deamido-NAD(+)</name>
        <dbReference type="ChEBI" id="CHEBI:58437"/>
        <note>ligand shared between two neighboring subunits</note>
    </ligand>
</feature>
<reference evidence="13 14" key="1">
    <citation type="submission" date="2020-02" db="EMBL/GenBank/DDBJ databases">
        <title>Bacillus aquiflavi sp. nov., isolated from yellow water of strong flavor Chinese baijiu in Yibin region of China.</title>
        <authorList>
            <person name="Xie J."/>
        </authorList>
    </citation>
    <scope>NUCLEOTIDE SEQUENCE [LARGE SCALE GENOMIC DNA]</scope>
    <source>
        <strain evidence="13 14">3H-10</strain>
    </source>
</reference>
<gene>
    <name evidence="8 13" type="primary">nadE</name>
    <name evidence="13" type="ORF">G4D64_07875</name>
    <name evidence="12" type="ORF">H1Z61_08475</name>
</gene>
<dbReference type="EC" id="6.3.1.5" evidence="8 10"/>
<feature type="binding site" evidence="8">
    <location>
        <position position="158"/>
    </location>
    <ligand>
        <name>deamido-NAD(+)</name>
        <dbReference type="ChEBI" id="CHEBI:58437"/>
        <note>ligand shared between two neighboring subunits</note>
    </ligand>
</feature>
<organism evidence="13 14">
    <name type="scientific">Bacillus aquiflavi</name>
    <dbReference type="NCBI Taxonomy" id="2672567"/>
    <lineage>
        <taxon>Bacteria</taxon>
        <taxon>Bacillati</taxon>
        <taxon>Bacillota</taxon>
        <taxon>Bacilli</taxon>
        <taxon>Bacillales</taxon>
        <taxon>Bacillaceae</taxon>
        <taxon>Bacillus</taxon>
    </lineage>
</organism>
<evidence type="ECO:0000259" key="11">
    <source>
        <dbReference type="Pfam" id="PF02540"/>
    </source>
</evidence>
<comment type="function">
    <text evidence="8">Catalyzes the ATP-dependent amidation of deamido-NAD to form NAD. Uses ammonia as a nitrogen source.</text>
</comment>
<comment type="subunit">
    <text evidence="8">Homodimer.</text>
</comment>
<evidence type="ECO:0000256" key="8">
    <source>
        <dbReference type="HAMAP-Rule" id="MF_00193"/>
    </source>
</evidence>
<dbReference type="EMBL" id="JAAIWN010000015">
    <property type="protein sequence ID" value="NEY81436.1"/>
    <property type="molecule type" value="Genomic_DNA"/>
</dbReference>
<protein>
    <recommendedName>
        <fullName evidence="8 10">NH(3)-dependent NAD(+) synthetase</fullName>
        <ecNumber evidence="8 10">6.3.1.5</ecNumber>
    </recommendedName>
</protein>
<dbReference type="GO" id="GO:0004359">
    <property type="term" value="F:glutaminase activity"/>
    <property type="evidence" value="ECO:0007669"/>
    <property type="project" value="InterPro"/>
</dbReference>
<dbReference type="InterPro" id="IPR022926">
    <property type="entry name" value="NH(3)-dep_NAD(+)_synth"/>
</dbReference>
<keyword evidence="3 8" id="KW-0479">Metal-binding</keyword>
<feature type="binding site" description="in other chain" evidence="8">
    <location>
        <position position="151"/>
    </location>
    <ligand>
        <name>deamido-NAD(+)</name>
        <dbReference type="ChEBI" id="CHEBI:58437"/>
        <note>ligand shared between two neighboring subunits</note>
    </ligand>
</feature>
<dbReference type="SUPFAM" id="SSF52402">
    <property type="entry name" value="Adenine nucleotide alpha hydrolases-like"/>
    <property type="match status" value="1"/>
</dbReference>
<dbReference type="GO" id="GO:0046872">
    <property type="term" value="F:metal ion binding"/>
    <property type="evidence" value="ECO:0007669"/>
    <property type="project" value="UniProtKB-KW"/>
</dbReference>
<feature type="binding site" evidence="8">
    <location>
        <position position="143"/>
    </location>
    <ligand>
        <name>Mg(2+)</name>
        <dbReference type="ChEBI" id="CHEBI:18420"/>
    </ligand>
</feature>
<dbReference type="Proteomes" id="UP000570010">
    <property type="component" value="Unassembled WGS sequence"/>
</dbReference>
<dbReference type="UniPathway" id="UPA00253">
    <property type="reaction ID" value="UER00333"/>
</dbReference>
<dbReference type="Gene3D" id="3.40.50.620">
    <property type="entry name" value="HUPs"/>
    <property type="match status" value="1"/>
</dbReference>
<evidence type="ECO:0000256" key="5">
    <source>
        <dbReference type="ARBA" id="ARBA00022840"/>
    </source>
</evidence>
<reference evidence="12 15" key="2">
    <citation type="submission" date="2020-07" db="EMBL/GenBank/DDBJ databases">
        <authorList>
            <person name="Feng H."/>
        </authorList>
    </citation>
    <scope>NUCLEOTIDE SEQUENCE [LARGE SCALE GENOMIC DNA]</scope>
    <source>
        <strain evidence="12">S-12</strain>
        <strain evidence="15">s-12</strain>
    </source>
</reference>
<comment type="pathway">
    <text evidence="8">Cofactor biosynthesis; NAD(+) biosynthesis; NAD(+) from deamido-NAD(+) (ammonia route): step 1/1.</text>
</comment>
<keyword evidence="7 8" id="KW-0520">NAD</keyword>
<comment type="caution">
    <text evidence="13">The sequence shown here is derived from an EMBL/GenBank/DDBJ whole genome shotgun (WGS) entry which is preliminary data.</text>
</comment>
<dbReference type="GO" id="GO:0008795">
    <property type="term" value="F:NAD+ synthase activity"/>
    <property type="evidence" value="ECO:0007669"/>
    <property type="project" value="UniProtKB-UniRule"/>
</dbReference>
<feature type="binding site" evidence="8">
    <location>
        <position position="167"/>
    </location>
    <ligand>
        <name>ATP</name>
        <dbReference type="ChEBI" id="CHEBI:30616"/>
    </ligand>
</feature>
<evidence type="ECO:0000256" key="10">
    <source>
        <dbReference type="RuleBase" id="RU003812"/>
    </source>
</evidence>
<dbReference type="HAMAP" id="MF_00193">
    <property type="entry name" value="NadE_ammonia_dep"/>
    <property type="match status" value="1"/>
</dbReference>
<evidence type="ECO:0000256" key="3">
    <source>
        <dbReference type="ARBA" id="ARBA00022723"/>
    </source>
</evidence>
<evidence type="ECO:0000256" key="4">
    <source>
        <dbReference type="ARBA" id="ARBA00022741"/>
    </source>
</evidence>
<feature type="binding site" evidence="8">
    <location>
        <position position="138"/>
    </location>
    <ligand>
        <name>ATP</name>
        <dbReference type="ChEBI" id="CHEBI:30616"/>
    </ligand>
</feature>
<feature type="binding site" evidence="8">
    <location>
        <begin position="27"/>
        <end position="34"/>
    </location>
    <ligand>
        <name>ATP</name>
        <dbReference type="ChEBI" id="CHEBI:30616"/>
    </ligand>
</feature>
<feature type="binding site" description="in other chain" evidence="8">
    <location>
        <begin position="235"/>
        <end position="236"/>
    </location>
    <ligand>
        <name>deamido-NAD(+)</name>
        <dbReference type="ChEBI" id="CHEBI:58437"/>
        <note>ligand shared between two neighboring subunits</note>
    </ligand>
</feature>
<dbReference type="InterPro" id="IPR014729">
    <property type="entry name" value="Rossmann-like_a/b/a_fold"/>
</dbReference>
<name>A0A6B3W0Q6_9BACI</name>
<dbReference type="EMBL" id="JACEIO010000017">
    <property type="protein sequence ID" value="MBA4537178.1"/>
    <property type="molecule type" value="Genomic_DNA"/>
</dbReference>
<evidence type="ECO:0000313" key="15">
    <source>
        <dbReference type="Proteomes" id="UP000570010"/>
    </source>
</evidence>
<dbReference type="PANTHER" id="PTHR23090">
    <property type="entry name" value="NH 3 /GLUTAMINE-DEPENDENT NAD + SYNTHETASE"/>
    <property type="match status" value="1"/>
</dbReference>
<keyword evidence="4 8" id="KW-0547">Nucleotide-binding</keyword>
<dbReference type="InterPro" id="IPR003694">
    <property type="entry name" value="NAD_synthase"/>
</dbReference>
<dbReference type="InterPro" id="IPR022310">
    <property type="entry name" value="NAD/GMP_synthase"/>
</dbReference>
<feature type="domain" description="NAD/GMP synthase" evidence="11">
    <location>
        <begin position="5"/>
        <end position="239"/>
    </location>
</feature>
<sequence>MKEAISELVNWLRIKVNEAGAKGAVVGLSGGIDSAVVAHLIKRAFPNHSLGVIMPCKSHSTDQEDAMKVVESSGIDFHLIDLTSAHNILFSEIETKLKAKNEWNEKMVKIGDANTRARLRMTTLYTIANNYGYLVIGTDNAAEWYTGYFTKYGDGGVDLLPLVHFTKGEVKELAKTLHVPESVINKPPSAGLWEGQTDENEMGITYEMIDRYLRGEEIPETDREIIEKLHERSEHKRKIAAIPPKF</sequence>
<keyword evidence="6 8" id="KW-0460">Magnesium</keyword>
<dbReference type="GO" id="GO:0003952">
    <property type="term" value="F:NAD+ synthase (glutamine-hydrolyzing) activity"/>
    <property type="evidence" value="ECO:0007669"/>
    <property type="project" value="InterPro"/>
</dbReference>
<dbReference type="AlphaFoldDB" id="A0A6B3W0Q6"/>
<dbReference type="GO" id="GO:0009435">
    <property type="term" value="P:NAD+ biosynthetic process"/>
    <property type="evidence" value="ECO:0007669"/>
    <property type="project" value="UniProtKB-UniRule"/>
</dbReference>
<dbReference type="PANTHER" id="PTHR23090:SF9">
    <property type="entry name" value="GLUTAMINE-DEPENDENT NAD(+) SYNTHETASE"/>
    <property type="match status" value="1"/>
</dbReference>
<evidence type="ECO:0000256" key="2">
    <source>
        <dbReference type="ARBA" id="ARBA00022598"/>
    </source>
</evidence>
<evidence type="ECO:0000256" key="6">
    <source>
        <dbReference type="ARBA" id="ARBA00022842"/>
    </source>
</evidence>
<feature type="binding site" evidence="8">
    <location>
        <position position="33"/>
    </location>
    <ligand>
        <name>Mg(2+)</name>
        <dbReference type="ChEBI" id="CHEBI:18420"/>
    </ligand>
</feature>
<evidence type="ECO:0000313" key="14">
    <source>
        <dbReference type="Proteomes" id="UP000472971"/>
    </source>
</evidence>
<comment type="catalytic activity">
    <reaction evidence="8 10">
        <text>deamido-NAD(+) + NH4(+) + ATP = AMP + diphosphate + NAD(+) + H(+)</text>
        <dbReference type="Rhea" id="RHEA:21188"/>
        <dbReference type="ChEBI" id="CHEBI:15378"/>
        <dbReference type="ChEBI" id="CHEBI:28938"/>
        <dbReference type="ChEBI" id="CHEBI:30616"/>
        <dbReference type="ChEBI" id="CHEBI:33019"/>
        <dbReference type="ChEBI" id="CHEBI:57540"/>
        <dbReference type="ChEBI" id="CHEBI:58437"/>
        <dbReference type="ChEBI" id="CHEBI:456215"/>
        <dbReference type="EC" id="6.3.1.5"/>
    </reaction>
</comment>
<evidence type="ECO:0000256" key="9">
    <source>
        <dbReference type="RuleBase" id="RU003811"/>
    </source>
</evidence>
<evidence type="ECO:0000256" key="1">
    <source>
        <dbReference type="ARBA" id="ARBA00005859"/>
    </source>
</evidence>
<dbReference type="NCBIfam" id="TIGR00552">
    <property type="entry name" value="nadE"/>
    <property type="match status" value="1"/>
</dbReference>
<comment type="similarity">
    <text evidence="1 8 9">Belongs to the NAD synthetase family.</text>
</comment>
<accession>A0A6B3W0Q6</accession>